<dbReference type="InterPro" id="IPR034154">
    <property type="entry name" value="TOPRIM_DnaG/twinkle"/>
</dbReference>
<dbReference type="Pfam" id="PF23639">
    <property type="entry name" value="DUF7146"/>
    <property type="match status" value="1"/>
</dbReference>
<evidence type="ECO:0000313" key="3">
    <source>
        <dbReference type="Proteomes" id="UP000321464"/>
    </source>
</evidence>
<proteinExistence type="predicted"/>
<dbReference type="Pfam" id="PF13362">
    <property type="entry name" value="Toprim_3"/>
    <property type="match status" value="1"/>
</dbReference>
<dbReference type="Gene3D" id="3.40.1360.10">
    <property type="match status" value="1"/>
</dbReference>
<accession>A0A512AQN0</accession>
<organism evidence="2 3">
    <name type="scientific">Novosphingobium sediminis</name>
    <dbReference type="NCBI Taxonomy" id="707214"/>
    <lineage>
        <taxon>Bacteria</taxon>
        <taxon>Pseudomonadati</taxon>
        <taxon>Pseudomonadota</taxon>
        <taxon>Alphaproteobacteria</taxon>
        <taxon>Sphingomonadales</taxon>
        <taxon>Sphingomonadaceae</taxon>
        <taxon>Novosphingobium</taxon>
    </lineage>
</organism>
<reference evidence="2 3" key="1">
    <citation type="submission" date="2019-07" db="EMBL/GenBank/DDBJ databases">
        <title>Whole genome shotgun sequence of Novosphingobium sediminis NBRC 106119.</title>
        <authorList>
            <person name="Hosoyama A."/>
            <person name="Uohara A."/>
            <person name="Ohji S."/>
            <person name="Ichikawa N."/>
        </authorList>
    </citation>
    <scope>NUCLEOTIDE SEQUENCE [LARGE SCALE GENOMIC DNA]</scope>
    <source>
        <strain evidence="2 3">NBRC 106119</strain>
    </source>
</reference>
<gene>
    <name evidence="2" type="ORF">NSE01_38180</name>
</gene>
<dbReference type="InterPro" id="IPR006171">
    <property type="entry name" value="TOPRIM_dom"/>
</dbReference>
<dbReference type="RefSeq" id="WP_238828878.1">
    <property type="nucleotide sequence ID" value="NZ_BJYR01000030.1"/>
</dbReference>
<evidence type="ECO:0000313" key="2">
    <source>
        <dbReference type="EMBL" id="GEO01986.1"/>
    </source>
</evidence>
<dbReference type="Proteomes" id="UP000321464">
    <property type="component" value="Unassembled WGS sequence"/>
</dbReference>
<dbReference type="EMBL" id="BJYR01000030">
    <property type="protein sequence ID" value="GEO01986.1"/>
    <property type="molecule type" value="Genomic_DNA"/>
</dbReference>
<dbReference type="InterPro" id="IPR055570">
    <property type="entry name" value="DUF7146"/>
</dbReference>
<keyword evidence="3" id="KW-1185">Reference proteome</keyword>
<sequence length="199" mass="21952">MTPSFQRNTGIHLAIWQAGRPIEGTLAERYVRGVRQIWAPLEDLRFHPRCARGQGKLASFEPALLVAMRKEGAIAAIQRIFLDPATSTYTDKLVLGQAIGAAWTNGPPAKTIGICEGFETAAAYTSLTGIQAWATMGAKRFHQVDIPASVETLILLADNDAEGRRARDRAAETYRRPGLAIETEWPPGRMNDWAQLLKR</sequence>
<dbReference type="AlphaFoldDB" id="A0A512AQN0"/>
<dbReference type="CDD" id="cd01029">
    <property type="entry name" value="TOPRIM_primases"/>
    <property type="match status" value="1"/>
</dbReference>
<protein>
    <recommendedName>
        <fullName evidence="1">Toprim domain-containing protein</fullName>
    </recommendedName>
</protein>
<evidence type="ECO:0000259" key="1">
    <source>
        <dbReference type="SMART" id="SM00493"/>
    </source>
</evidence>
<dbReference type="SMART" id="SM00493">
    <property type="entry name" value="TOPRIM"/>
    <property type="match status" value="1"/>
</dbReference>
<comment type="caution">
    <text evidence="2">The sequence shown here is derived from an EMBL/GenBank/DDBJ whole genome shotgun (WGS) entry which is preliminary data.</text>
</comment>
<feature type="domain" description="Toprim" evidence="1">
    <location>
        <begin position="110"/>
        <end position="179"/>
    </location>
</feature>
<name>A0A512AQN0_9SPHN</name>